<evidence type="ECO:0000313" key="3">
    <source>
        <dbReference type="Proteomes" id="UP001149411"/>
    </source>
</evidence>
<evidence type="ECO:0000259" key="1">
    <source>
        <dbReference type="Pfam" id="PF26490"/>
    </source>
</evidence>
<gene>
    <name evidence="2" type="ORF">EGH25_01960</name>
</gene>
<name>A0A9Q4GGU7_9EURY</name>
<sequence length="110" mass="12424">MAYFSEDAGTVFLEYVSTETTEEGIAGEIGTVAGIYRNGVIGGWDVDSLEVTVLDSDEFPVGSYYIESQWIDELDSGEITQEEFLQRLTSSRVIRRRASNWLRNLRFLNA</sequence>
<proteinExistence type="predicted"/>
<dbReference type="AlphaFoldDB" id="A0A9Q4GGU7"/>
<dbReference type="EMBL" id="RKLV01000002">
    <property type="protein sequence ID" value="MCX2818120.1"/>
    <property type="molecule type" value="Genomic_DNA"/>
</dbReference>
<feature type="domain" description="DUF8159" evidence="1">
    <location>
        <begin position="6"/>
        <end position="92"/>
    </location>
</feature>
<evidence type="ECO:0000313" key="2">
    <source>
        <dbReference type="EMBL" id="MCX2818120.1"/>
    </source>
</evidence>
<protein>
    <recommendedName>
        <fullName evidence="1">DUF8159 domain-containing protein</fullName>
    </recommendedName>
</protein>
<accession>A0A9Q4GGU7</accession>
<organism evidence="2 3">
    <name type="scientific">Halorutilus salinus</name>
    <dbReference type="NCBI Taxonomy" id="2487751"/>
    <lineage>
        <taxon>Archaea</taxon>
        <taxon>Methanobacteriati</taxon>
        <taxon>Methanobacteriota</taxon>
        <taxon>Stenosarchaea group</taxon>
        <taxon>Halobacteria</taxon>
        <taxon>Halorutilales</taxon>
        <taxon>Halorutilaceae</taxon>
        <taxon>Halorutilus</taxon>
    </lineage>
</organism>
<reference evidence="2" key="1">
    <citation type="submission" date="2022-09" db="EMBL/GenBank/DDBJ databases">
        <title>Haloadaptaus new haloarchaeum isolated from saline soil.</title>
        <authorList>
            <person name="Duran-Viseras A."/>
            <person name="Sanchez-Porro C."/>
            <person name="Ventosa A."/>
        </authorList>
    </citation>
    <scope>NUCLEOTIDE SEQUENCE</scope>
    <source>
        <strain evidence="2">F3-133</strain>
    </source>
</reference>
<dbReference type="Pfam" id="PF26490">
    <property type="entry name" value="DUF8159"/>
    <property type="match status" value="1"/>
</dbReference>
<keyword evidence="3" id="KW-1185">Reference proteome</keyword>
<comment type="caution">
    <text evidence="2">The sequence shown here is derived from an EMBL/GenBank/DDBJ whole genome shotgun (WGS) entry which is preliminary data.</text>
</comment>
<dbReference type="InterPro" id="IPR058473">
    <property type="entry name" value="DUF8159"/>
</dbReference>
<dbReference type="Proteomes" id="UP001149411">
    <property type="component" value="Unassembled WGS sequence"/>
</dbReference>
<dbReference type="RefSeq" id="WP_266085791.1">
    <property type="nucleotide sequence ID" value="NZ_RKLV01000002.1"/>
</dbReference>